<sequence length="178" mass="17861">MTYPPPGGQDPYQPQPSGPEGSNPYSPPPTGPVGGSPYSPPPAGPDSGNPYAQATPPSAYPQPYGQPYGQYPAVPAATGTNGLSLASMITGIVSVILGCCCPFLGIPAAGTAMVLGFLGLKQTRERGQSGRGMAIAGIATGGVGLLIGIVMAILGATDAMTGWMDDLNGSNTDDFDFD</sequence>
<feature type="domain" description="DUF4190" evidence="3">
    <location>
        <begin position="86"/>
        <end position="150"/>
    </location>
</feature>
<keyword evidence="2" id="KW-0472">Membrane</keyword>
<evidence type="ECO:0000313" key="4">
    <source>
        <dbReference type="EMBL" id="GIH11680.1"/>
    </source>
</evidence>
<feature type="compositionally biased region" description="Pro residues" evidence="1">
    <location>
        <begin position="1"/>
        <end position="17"/>
    </location>
</feature>
<evidence type="ECO:0000259" key="3">
    <source>
        <dbReference type="Pfam" id="PF13828"/>
    </source>
</evidence>
<accession>A0A8J3VM77</accession>
<organism evidence="4 5">
    <name type="scientific">Rhizocola hellebori</name>
    <dbReference type="NCBI Taxonomy" id="1392758"/>
    <lineage>
        <taxon>Bacteria</taxon>
        <taxon>Bacillati</taxon>
        <taxon>Actinomycetota</taxon>
        <taxon>Actinomycetes</taxon>
        <taxon>Micromonosporales</taxon>
        <taxon>Micromonosporaceae</taxon>
        <taxon>Rhizocola</taxon>
    </lineage>
</organism>
<feature type="region of interest" description="Disordered" evidence="1">
    <location>
        <begin position="1"/>
        <end position="64"/>
    </location>
</feature>
<dbReference type="InterPro" id="IPR025241">
    <property type="entry name" value="DUF4190"/>
</dbReference>
<proteinExistence type="predicted"/>
<dbReference type="Proteomes" id="UP000612899">
    <property type="component" value="Unassembled WGS sequence"/>
</dbReference>
<dbReference type="Pfam" id="PF13828">
    <property type="entry name" value="DUF4190"/>
    <property type="match status" value="1"/>
</dbReference>
<keyword evidence="5" id="KW-1185">Reference proteome</keyword>
<gene>
    <name evidence="4" type="ORF">Rhe02_97470</name>
</gene>
<name>A0A8J3VM77_9ACTN</name>
<dbReference type="EMBL" id="BONY01000154">
    <property type="protein sequence ID" value="GIH11680.1"/>
    <property type="molecule type" value="Genomic_DNA"/>
</dbReference>
<protein>
    <recommendedName>
        <fullName evidence="3">DUF4190 domain-containing protein</fullName>
    </recommendedName>
</protein>
<dbReference type="AlphaFoldDB" id="A0A8J3VM77"/>
<dbReference type="RefSeq" id="WP_203915406.1">
    <property type="nucleotide sequence ID" value="NZ_BONY01000154.1"/>
</dbReference>
<comment type="caution">
    <text evidence="4">The sequence shown here is derived from an EMBL/GenBank/DDBJ whole genome shotgun (WGS) entry which is preliminary data.</text>
</comment>
<feature type="transmembrane region" description="Helical" evidence="2">
    <location>
        <begin position="92"/>
        <end position="120"/>
    </location>
</feature>
<evidence type="ECO:0000313" key="5">
    <source>
        <dbReference type="Proteomes" id="UP000612899"/>
    </source>
</evidence>
<feature type="transmembrane region" description="Helical" evidence="2">
    <location>
        <begin position="132"/>
        <end position="154"/>
    </location>
</feature>
<keyword evidence="2" id="KW-1133">Transmembrane helix</keyword>
<reference evidence="4" key="1">
    <citation type="submission" date="2021-01" db="EMBL/GenBank/DDBJ databases">
        <title>Whole genome shotgun sequence of Rhizocola hellebori NBRC 109834.</title>
        <authorList>
            <person name="Komaki H."/>
            <person name="Tamura T."/>
        </authorList>
    </citation>
    <scope>NUCLEOTIDE SEQUENCE</scope>
    <source>
        <strain evidence="4">NBRC 109834</strain>
    </source>
</reference>
<evidence type="ECO:0000256" key="2">
    <source>
        <dbReference type="SAM" id="Phobius"/>
    </source>
</evidence>
<evidence type="ECO:0000256" key="1">
    <source>
        <dbReference type="SAM" id="MobiDB-lite"/>
    </source>
</evidence>
<keyword evidence="2" id="KW-0812">Transmembrane</keyword>